<keyword evidence="6" id="KW-0342">GTP-binding</keyword>
<comment type="similarity">
    <text evidence="10">Belongs to the small GTPase superfamily. Rheb family.</text>
</comment>
<comment type="subcellular location">
    <subcellularLocation>
        <location evidence="11">Endomembrane system</location>
        <topology evidence="11">Lipid-anchor</topology>
        <orientation evidence="11">Cytoplasmic side</orientation>
    </subcellularLocation>
</comment>
<keyword evidence="7" id="KW-0472">Membrane</keyword>
<dbReference type="InterPro" id="IPR005225">
    <property type="entry name" value="Small_GTP-bd"/>
</dbReference>
<dbReference type="FunFam" id="3.40.50.300:FF:000273">
    <property type="entry name" value="GTP-binding protein Rheb homolog"/>
    <property type="match status" value="1"/>
</dbReference>
<dbReference type="EMBL" id="JAHRHY010000001">
    <property type="protein sequence ID" value="KAG9072390.1"/>
    <property type="molecule type" value="Genomic_DNA"/>
</dbReference>
<dbReference type="GO" id="GO:0016020">
    <property type="term" value="C:membrane"/>
    <property type="evidence" value="ECO:0007669"/>
    <property type="project" value="InterPro"/>
</dbReference>
<comment type="catalytic activity">
    <reaction evidence="12">
        <text>GTP + H2O = GDP + phosphate + H(+)</text>
        <dbReference type="Rhea" id="RHEA:19669"/>
        <dbReference type="ChEBI" id="CHEBI:15377"/>
        <dbReference type="ChEBI" id="CHEBI:15378"/>
        <dbReference type="ChEBI" id="CHEBI:37565"/>
        <dbReference type="ChEBI" id="CHEBI:43474"/>
        <dbReference type="ChEBI" id="CHEBI:58189"/>
    </reaction>
    <physiologicalReaction direction="left-to-right" evidence="12">
        <dbReference type="Rhea" id="RHEA:19670"/>
    </physiologicalReaction>
</comment>
<evidence type="ECO:0000256" key="2">
    <source>
        <dbReference type="ARBA" id="ARBA00022723"/>
    </source>
</evidence>
<keyword evidence="5" id="KW-0460">Magnesium</keyword>
<evidence type="ECO:0000256" key="5">
    <source>
        <dbReference type="ARBA" id="ARBA00022842"/>
    </source>
</evidence>
<dbReference type="Pfam" id="PF00071">
    <property type="entry name" value="Ras"/>
    <property type="match status" value="1"/>
</dbReference>
<dbReference type="OrthoDB" id="5976022at2759"/>
<organism evidence="13 14">
    <name type="scientific">Linnemannia hyalina</name>
    <dbReference type="NCBI Taxonomy" id="64524"/>
    <lineage>
        <taxon>Eukaryota</taxon>
        <taxon>Fungi</taxon>
        <taxon>Fungi incertae sedis</taxon>
        <taxon>Mucoromycota</taxon>
        <taxon>Mortierellomycotina</taxon>
        <taxon>Mortierellomycetes</taxon>
        <taxon>Mortierellales</taxon>
        <taxon>Mortierellaceae</taxon>
        <taxon>Linnemannia</taxon>
    </lineage>
</organism>
<dbReference type="SUPFAM" id="SSF52540">
    <property type="entry name" value="P-loop containing nucleoside triphosphate hydrolases"/>
    <property type="match status" value="1"/>
</dbReference>
<evidence type="ECO:0000256" key="7">
    <source>
        <dbReference type="ARBA" id="ARBA00023136"/>
    </source>
</evidence>
<dbReference type="GO" id="GO:0005525">
    <property type="term" value="F:GTP binding"/>
    <property type="evidence" value="ECO:0007669"/>
    <property type="project" value="UniProtKB-KW"/>
</dbReference>
<dbReference type="SMART" id="SM00175">
    <property type="entry name" value="RAB"/>
    <property type="match status" value="1"/>
</dbReference>
<dbReference type="NCBIfam" id="TIGR00231">
    <property type="entry name" value="small_GTP"/>
    <property type="match status" value="1"/>
</dbReference>
<reference evidence="13" key="1">
    <citation type="submission" date="2021-06" db="EMBL/GenBank/DDBJ databases">
        <title>Genome Sequence of Mortierella hyaline Strain SCG-10, a Cold-Adapted, Nitrate-Reducing Fungus Isolated from Soil in Minnesota, USA.</title>
        <authorList>
            <person name="Aldossari N."/>
        </authorList>
    </citation>
    <scope>NUCLEOTIDE SEQUENCE</scope>
    <source>
        <strain evidence="13">SCG-10</strain>
    </source>
</reference>
<keyword evidence="9" id="KW-0636">Prenylation</keyword>
<evidence type="ECO:0000256" key="4">
    <source>
        <dbReference type="ARBA" id="ARBA00022801"/>
    </source>
</evidence>
<dbReference type="AlphaFoldDB" id="A0A9P7Y3Q3"/>
<dbReference type="InterPro" id="IPR020849">
    <property type="entry name" value="Small_GTPase_Ras-type"/>
</dbReference>
<dbReference type="SMART" id="SM00174">
    <property type="entry name" value="RHO"/>
    <property type="match status" value="1"/>
</dbReference>
<protein>
    <submittedName>
        <fullName evidence="13">GTP-binding protein</fullName>
    </submittedName>
</protein>
<accession>A0A9P7Y3Q3</accession>
<dbReference type="PROSITE" id="PS51420">
    <property type="entry name" value="RHO"/>
    <property type="match status" value="1"/>
</dbReference>
<evidence type="ECO:0000256" key="8">
    <source>
        <dbReference type="ARBA" id="ARBA00023288"/>
    </source>
</evidence>
<evidence type="ECO:0000256" key="10">
    <source>
        <dbReference type="ARBA" id="ARBA00037969"/>
    </source>
</evidence>
<dbReference type="SMART" id="SM00173">
    <property type="entry name" value="RAS"/>
    <property type="match status" value="1"/>
</dbReference>
<dbReference type="PROSITE" id="PS51419">
    <property type="entry name" value="RAB"/>
    <property type="match status" value="1"/>
</dbReference>
<evidence type="ECO:0000256" key="6">
    <source>
        <dbReference type="ARBA" id="ARBA00023134"/>
    </source>
</evidence>
<evidence type="ECO:0000313" key="14">
    <source>
        <dbReference type="Proteomes" id="UP000707451"/>
    </source>
</evidence>
<dbReference type="Gene3D" id="3.40.50.300">
    <property type="entry name" value="P-loop containing nucleotide triphosphate hydrolases"/>
    <property type="match status" value="1"/>
</dbReference>
<keyword evidence="14" id="KW-1185">Reference proteome</keyword>
<evidence type="ECO:0000256" key="9">
    <source>
        <dbReference type="ARBA" id="ARBA00023289"/>
    </source>
</evidence>
<keyword evidence="2" id="KW-0479">Metal-binding</keyword>
<evidence type="ECO:0000313" key="13">
    <source>
        <dbReference type="EMBL" id="KAG9072390.1"/>
    </source>
</evidence>
<dbReference type="PANTHER" id="PTHR24070">
    <property type="entry name" value="RAS, DI-RAS, AND RHEB FAMILY MEMBERS OF SMALL GTPASE SUPERFAMILY"/>
    <property type="match status" value="1"/>
</dbReference>
<keyword evidence="4" id="KW-0378">Hydrolase</keyword>
<dbReference type="GO" id="GO:0012505">
    <property type="term" value="C:endomembrane system"/>
    <property type="evidence" value="ECO:0007669"/>
    <property type="project" value="UniProtKB-SubCell"/>
</dbReference>
<dbReference type="GO" id="GO:0046872">
    <property type="term" value="F:metal ion binding"/>
    <property type="evidence" value="ECO:0007669"/>
    <property type="project" value="UniProtKB-KW"/>
</dbReference>
<gene>
    <name evidence="13" type="primary">RHB1_1</name>
    <name evidence="13" type="ORF">KI688_000160</name>
</gene>
<evidence type="ECO:0000256" key="3">
    <source>
        <dbReference type="ARBA" id="ARBA00022741"/>
    </source>
</evidence>
<comment type="caution">
    <text evidence="13">The sequence shown here is derived from an EMBL/GenBank/DDBJ whole genome shotgun (WGS) entry which is preliminary data.</text>
</comment>
<dbReference type="GO" id="GO:0007165">
    <property type="term" value="P:signal transduction"/>
    <property type="evidence" value="ECO:0007669"/>
    <property type="project" value="InterPro"/>
</dbReference>
<name>A0A9P7Y3Q3_9FUNG</name>
<sequence>MVVQYVHNVFNDSYFPTIEETFTKQLTFHGQVYEVEIIDTAGQDEFSIFNGRHALDVHGYVLVYSVTSKQSFDMVTIIRDKILNFTGTDWAPIVLVGNKTDLQGQRQVSRDEGDELASRWKCLSCETSAKTNMNIGRTFELMLAEMEKSTDSVPEDKKGECLIL</sequence>
<dbReference type="InterPro" id="IPR001806">
    <property type="entry name" value="Small_GTPase"/>
</dbReference>
<keyword evidence="3" id="KW-0547">Nucleotide-binding</keyword>
<evidence type="ECO:0000256" key="1">
    <source>
        <dbReference type="ARBA" id="ARBA00022481"/>
    </source>
</evidence>
<proteinExistence type="inferred from homology"/>
<dbReference type="GO" id="GO:0003924">
    <property type="term" value="F:GTPase activity"/>
    <property type="evidence" value="ECO:0007669"/>
    <property type="project" value="InterPro"/>
</dbReference>
<dbReference type="InterPro" id="IPR027417">
    <property type="entry name" value="P-loop_NTPase"/>
</dbReference>
<evidence type="ECO:0000256" key="11">
    <source>
        <dbReference type="ARBA" id="ARBA00046278"/>
    </source>
</evidence>
<dbReference type="Proteomes" id="UP000707451">
    <property type="component" value="Unassembled WGS sequence"/>
</dbReference>
<dbReference type="PRINTS" id="PR00449">
    <property type="entry name" value="RASTRNSFRMNG"/>
</dbReference>
<keyword evidence="8" id="KW-0449">Lipoprotein</keyword>
<dbReference type="PROSITE" id="PS51421">
    <property type="entry name" value="RAS"/>
    <property type="match status" value="1"/>
</dbReference>
<keyword evidence="1" id="KW-0488">Methylation</keyword>
<evidence type="ECO:0000256" key="12">
    <source>
        <dbReference type="ARBA" id="ARBA00049117"/>
    </source>
</evidence>